<dbReference type="PANTHER" id="PTHR24208:SF168">
    <property type="entry name" value="PROTEIN APTEROUS"/>
    <property type="match status" value="1"/>
</dbReference>
<dbReference type="STRING" id="102285.A0A0R3T827"/>
<dbReference type="PANTHER" id="PTHR24208">
    <property type="entry name" value="LIM/HOMEOBOX PROTEIN LHX"/>
    <property type="match status" value="1"/>
</dbReference>
<keyword evidence="16" id="KW-1185">Reference proteome</keyword>
<reference evidence="15 16" key="2">
    <citation type="submission" date="2018-11" db="EMBL/GenBank/DDBJ databases">
        <authorList>
            <consortium name="Pathogen Informatics"/>
        </authorList>
    </citation>
    <scope>NUCLEOTIDE SEQUENCE [LARGE SCALE GENOMIC DNA]</scope>
</reference>
<keyword evidence="2 10" id="KW-0479">Metal-binding</keyword>
<evidence type="ECO:0000313" key="15">
    <source>
        <dbReference type="EMBL" id="VDN99073.1"/>
    </source>
</evidence>
<dbReference type="PROSITE" id="PS50023">
    <property type="entry name" value="LIM_DOMAIN_2"/>
    <property type="match status" value="1"/>
</dbReference>
<dbReference type="InterPro" id="IPR001356">
    <property type="entry name" value="HD"/>
</dbReference>
<feature type="region of interest" description="Disordered" evidence="12">
    <location>
        <begin position="306"/>
        <end position="339"/>
    </location>
</feature>
<keyword evidence="4 10" id="KW-0862">Zinc</keyword>
<dbReference type="Gene3D" id="2.10.110.10">
    <property type="entry name" value="Cysteine Rich Protein"/>
    <property type="match status" value="2"/>
</dbReference>
<keyword evidence="3" id="KW-0677">Repeat</keyword>
<keyword evidence="7 9" id="KW-0371">Homeobox</keyword>
<feature type="domain" description="LIM zinc-binding" evidence="13">
    <location>
        <begin position="75"/>
        <end position="136"/>
    </location>
</feature>
<evidence type="ECO:0000313" key="17">
    <source>
        <dbReference type="WBParaSite" id="HNAJ_0000321501-mRNA-1"/>
    </source>
</evidence>
<evidence type="ECO:0000256" key="9">
    <source>
        <dbReference type="PROSITE-ProRule" id="PRU00108"/>
    </source>
</evidence>
<dbReference type="InterPro" id="IPR009057">
    <property type="entry name" value="Homeodomain-like_sf"/>
</dbReference>
<name>A0A0R3T827_RODNA</name>
<evidence type="ECO:0000256" key="8">
    <source>
        <dbReference type="ARBA" id="ARBA00023242"/>
    </source>
</evidence>
<proteinExistence type="predicted"/>
<sequence length="339" mass="38968">MSLSGVFNGHFAVQIPFRVVMNLLSDNIMDILNSPDEGFLSMEDCTHQVSSTRITGPGFSIRGNSDQRSENRILGICAECVRPIMEKYYLAVDGQTWHLSCLRCAICNCDLQWQSSCFSYEGRLICREDYRRRTECLSCERRFRKVDRVHIFQDGRTFHCECLRCHQCRREIQKGEGFFCLQKTVLCLGCHQKPQKRRLSDSPSLDFSSAATSSNSINVPNSNREHENRREQNRSASGTSASSEIPRKRHRTSFKQAQLEIMKDYFRINQNPDKNELLQMAEKTGLRARILQVWFQNARANFRRRSLNRGSENVETTTSQNSSISGGTPIGDFESPNEH</sequence>
<evidence type="ECO:0000259" key="13">
    <source>
        <dbReference type="PROSITE" id="PS50023"/>
    </source>
</evidence>
<evidence type="ECO:0000256" key="11">
    <source>
        <dbReference type="RuleBase" id="RU000682"/>
    </source>
</evidence>
<dbReference type="PROSITE" id="PS00478">
    <property type="entry name" value="LIM_DOMAIN_1"/>
    <property type="match status" value="2"/>
</dbReference>
<evidence type="ECO:0000313" key="16">
    <source>
        <dbReference type="Proteomes" id="UP000278807"/>
    </source>
</evidence>
<feature type="region of interest" description="Disordered" evidence="12">
    <location>
        <begin position="195"/>
        <end position="254"/>
    </location>
</feature>
<feature type="compositionally biased region" description="Basic and acidic residues" evidence="12">
    <location>
        <begin position="223"/>
        <end position="233"/>
    </location>
</feature>
<dbReference type="EMBL" id="UZAE01001808">
    <property type="protein sequence ID" value="VDN99073.1"/>
    <property type="molecule type" value="Genomic_DNA"/>
</dbReference>
<reference evidence="17" key="1">
    <citation type="submission" date="2017-02" db="UniProtKB">
        <authorList>
            <consortium name="WormBaseParasite"/>
        </authorList>
    </citation>
    <scope>IDENTIFICATION</scope>
</reference>
<keyword evidence="8 9" id="KW-0539">Nucleus</keyword>
<dbReference type="AlphaFoldDB" id="A0A0R3T827"/>
<dbReference type="Pfam" id="PF00046">
    <property type="entry name" value="Homeodomain"/>
    <property type="match status" value="1"/>
</dbReference>
<gene>
    <name evidence="15" type="ORF">HNAJ_LOCUS3214</name>
</gene>
<dbReference type="InterPro" id="IPR017970">
    <property type="entry name" value="Homeobox_CS"/>
</dbReference>
<comment type="subcellular location">
    <subcellularLocation>
        <location evidence="1 9 11">Nucleus</location>
    </subcellularLocation>
</comment>
<dbReference type="GO" id="GO:0005634">
    <property type="term" value="C:nucleus"/>
    <property type="evidence" value="ECO:0007669"/>
    <property type="project" value="UniProtKB-SubCell"/>
</dbReference>
<dbReference type="Proteomes" id="UP000278807">
    <property type="component" value="Unassembled WGS sequence"/>
</dbReference>
<dbReference type="SUPFAM" id="SSF46689">
    <property type="entry name" value="Homeodomain-like"/>
    <property type="match status" value="1"/>
</dbReference>
<feature type="compositionally biased region" description="Polar residues" evidence="12">
    <location>
        <begin position="308"/>
        <end position="326"/>
    </location>
</feature>
<dbReference type="SUPFAM" id="SSF57716">
    <property type="entry name" value="Glucocorticoid receptor-like (DNA-binding domain)"/>
    <property type="match status" value="1"/>
</dbReference>
<evidence type="ECO:0000256" key="3">
    <source>
        <dbReference type="ARBA" id="ARBA00022737"/>
    </source>
</evidence>
<feature type="compositionally biased region" description="Polar residues" evidence="12">
    <location>
        <begin position="201"/>
        <end position="220"/>
    </location>
</feature>
<accession>A0A0R3T827</accession>
<dbReference type="SMART" id="SM00389">
    <property type="entry name" value="HOX"/>
    <property type="match status" value="1"/>
</dbReference>
<keyword evidence="5 10" id="KW-0440">LIM domain</keyword>
<evidence type="ECO:0000256" key="6">
    <source>
        <dbReference type="ARBA" id="ARBA00023125"/>
    </source>
</evidence>
<dbReference type="Gene3D" id="1.10.10.60">
    <property type="entry name" value="Homeodomain-like"/>
    <property type="match status" value="1"/>
</dbReference>
<dbReference type="InterPro" id="IPR001781">
    <property type="entry name" value="Znf_LIM"/>
</dbReference>
<evidence type="ECO:0000256" key="5">
    <source>
        <dbReference type="ARBA" id="ARBA00023038"/>
    </source>
</evidence>
<dbReference type="GO" id="GO:0000977">
    <property type="term" value="F:RNA polymerase II transcription regulatory region sequence-specific DNA binding"/>
    <property type="evidence" value="ECO:0007669"/>
    <property type="project" value="TreeGrafter"/>
</dbReference>
<dbReference type="PROSITE" id="PS00027">
    <property type="entry name" value="HOMEOBOX_1"/>
    <property type="match status" value="1"/>
</dbReference>
<evidence type="ECO:0000256" key="10">
    <source>
        <dbReference type="PROSITE-ProRule" id="PRU00125"/>
    </source>
</evidence>
<feature type="domain" description="Homeobox" evidence="14">
    <location>
        <begin position="245"/>
        <end position="305"/>
    </location>
</feature>
<evidence type="ECO:0000259" key="14">
    <source>
        <dbReference type="PROSITE" id="PS50071"/>
    </source>
</evidence>
<dbReference type="WBParaSite" id="HNAJ_0000321501-mRNA-1">
    <property type="protein sequence ID" value="HNAJ_0000321501-mRNA-1"/>
    <property type="gene ID" value="HNAJ_0000321501"/>
</dbReference>
<feature type="DNA-binding region" description="Homeobox" evidence="9">
    <location>
        <begin position="247"/>
        <end position="306"/>
    </location>
</feature>
<dbReference type="PROSITE" id="PS50071">
    <property type="entry name" value="HOMEOBOX_2"/>
    <property type="match status" value="1"/>
</dbReference>
<keyword evidence="6 9" id="KW-0238">DNA-binding</keyword>
<dbReference type="OrthoDB" id="9990008at2759"/>
<dbReference type="FunFam" id="1.10.10.60:FF:000027">
    <property type="entry name" value="LIM/homeobox protein Lhx9"/>
    <property type="match status" value="1"/>
</dbReference>
<evidence type="ECO:0000256" key="12">
    <source>
        <dbReference type="SAM" id="MobiDB-lite"/>
    </source>
</evidence>
<evidence type="ECO:0000256" key="7">
    <source>
        <dbReference type="ARBA" id="ARBA00023155"/>
    </source>
</evidence>
<dbReference type="Pfam" id="PF00412">
    <property type="entry name" value="LIM"/>
    <property type="match status" value="2"/>
</dbReference>
<evidence type="ECO:0000256" key="2">
    <source>
        <dbReference type="ARBA" id="ARBA00022723"/>
    </source>
</evidence>
<evidence type="ECO:0000256" key="4">
    <source>
        <dbReference type="ARBA" id="ARBA00022833"/>
    </source>
</evidence>
<dbReference type="GO" id="GO:0046872">
    <property type="term" value="F:metal ion binding"/>
    <property type="evidence" value="ECO:0007669"/>
    <property type="project" value="UniProtKB-KW"/>
</dbReference>
<dbReference type="GO" id="GO:0030182">
    <property type="term" value="P:neuron differentiation"/>
    <property type="evidence" value="ECO:0007669"/>
    <property type="project" value="TreeGrafter"/>
</dbReference>
<dbReference type="GO" id="GO:0000981">
    <property type="term" value="F:DNA-binding transcription factor activity, RNA polymerase II-specific"/>
    <property type="evidence" value="ECO:0007669"/>
    <property type="project" value="InterPro"/>
</dbReference>
<dbReference type="CDD" id="cd00086">
    <property type="entry name" value="homeodomain"/>
    <property type="match status" value="1"/>
</dbReference>
<evidence type="ECO:0000256" key="1">
    <source>
        <dbReference type="ARBA" id="ARBA00004123"/>
    </source>
</evidence>
<dbReference type="InterPro" id="IPR050453">
    <property type="entry name" value="LIM_Homeobox_TF"/>
</dbReference>
<protein>
    <submittedName>
        <fullName evidence="15 17">Uncharacterized protein</fullName>
    </submittedName>
</protein>
<organism evidence="17">
    <name type="scientific">Rodentolepis nana</name>
    <name type="common">Dwarf tapeworm</name>
    <name type="synonym">Hymenolepis nana</name>
    <dbReference type="NCBI Taxonomy" id="102285"/>
    <lineage>
        <taxon>Eukaryota</taxon>
        <taxon>Metazoa</taxon>
        <taxon>Spiralia</taxon>
        <taxon>Lophotrochozoa</taxon>
        <taxon>Platyhelminthes</taxon>
        <taxon>Cestoda</taxon>
        <taxon>Eucestoda</taxon>
        <taxon>Cyclophyllidea</taxon>
        <taxon>Hymenolepididae</taxon>
        <taxon>Rodentolepis</taxon>
    </lineage>
</organism>
<dbReference type="SMART" id="SM00132">
    <property type="entry name" value="LIM"/>
    <property type="match status" value="2"/>
</dbReference>